<dbReference type="Gene3D" id="3.30.450.20">
    <property type="entry name" value="PAS domain"/>
    <property type="match status" value="1"/>
</dbReference>
<feature type="domain" description="Hemerythrin-like" evidence="1">
    <location>
        <begin position="109"/>
        <end position="225"/>
    </location>
</feature>
<reference evidence="3 4" key="1">
    <citation type="submission" date="2016-02" db="EMBL/GenBank/DDBJ databases">
        <title>Anaerosporomusa subterraneum gen. nov., sp. nov., a spore-forming obligate anaerobe isolated from saprolite.</title>
        <authorList>
            <person name="Choi J.K."/>
            <person name="Shah M."/>
            <person name="Yee N."/>
        </authorList>
    </citation>
    <scope>NUCLEOTIDE SEQUENCE [LARGE SCALE GENOMIC DNA]</scope>
    <source>
        <strain evidence="3 4">RU4</strain>
    </source>
</reference>
<dbReference type="Pfam" id="PF04282">
    <property type="entry name" value="DUF438"/>
    <property type="match status" value="1"/>
</dbReference>
<accession>A0A154BMW8</accession>
<dbReference type="Proteomes" id="UP000076268">
    <property type="component" value="Unassembled WGS sequence"/>
</dbReference>
<dbReference type="PANTHER" id="PTHR39966:SF3">
    <property type="entry name" value="DUF438 DOMAIN-CONTAINING PROTEIN"/>
    <property type="match status" value="1"/>
</dbReference>
<name>A0A154BMW8_ANASB</name>
<dbReference type="InterPro" id="IPR007380">
    <property type="entry name" value="DUF438"/>
</dbReference>
<gene>
    <name evidence="3" type="ORF">AXX12_14065</name>
</gene>
<dbReference type="PANTHER" id="PTHR39966">
    <property type="entry name" value="BLL2471 PROTEIN-RELATED"/>
    <property type="match status" value="1"/>
</dbReference>
<evidence type="ECO:0000313" key="3">
    <source>
        <dbReference type="EMBL" id="KYZ75279.1"/>
    </source>
</evidence>
<sequence>MSELINNREHRKQVVKEILLDLHRGKTVAEVKSRFNAIANDMDAAELSLIEQSLINEGLPVEEIQNLCNVHASVFKESFSEKPDVDVAEGHPLDIYGDENHALEQLMEKEIRPLLQDLRTAPPEKESNIVINLAEKLNLLWDVDKHYSRKEHLIFPFLESYGITAPPKVMWGVDDEIRALLKESKRLALHYEVDAKDQLVAKVEETLEQIREMIFKESKILFPMLMETLSENDWVRILEDSDQIGYCLIEPSLKWVPHIAEPADSQPELANPNVQGFIKFATGVLTPKEIELIFSHLPVDITFVGKDNVVKFFSASKERIFHRTKTIIGRKVENCHPPTSVHVVEQIANDLKSGKKDKESFWIRLGDKYVYIQYFAVRDESGDFVGVLEVTQDIKPLQEITGEKRIMD</sequence>
<proteinExistence type="predicted"/>
<dbReference type="EMBL" id="LSGP01000025">
    <property type="protein sequence ID" value="KYZ75279.1"/>
    <property type="molecule type" value="Genomic_DNA"/>
</dbReference>
<dbReference type="Pfam" id="PF13596">
    <property type="entry name" value="PAS_10"/>
    <property type="match status" value="1"/>
</dbReference>
<keyword evidence="4" id="KW-1185">Reference proteome</keyword>
<dbReference type="OrthoDB" id="9769774at2"/>
<dbReference type="GO" id="GO:0005886">
    <property type="term" value="C:plasma membrane"/>
    <property type="evidence" value="ECO:0007669"/>
    <property type="project" value="TreeGrafter"/>
</dbReference>
<evidence type="ECO:0000259" key="2">
    <source>
        <dbReference type="Pfam" id="PF04282"/>
    </source>
</evidence>
<evidence type="ECO:0000259" key="1">
    <source>
        <dbReference type="Pfam" id="PF01814"/>
    </source>
</evidence>
<dbReference type="RefSeq" id="WP_066244921.1">
    <property type="nucleotide sequence ID" value="NZ_LSGP01000025.1"/>
</dbReference>
<protein>
    <submittedName>
        <fullName evidence="3">PAS domain S-box protein</fullName>
    </submittedName>
</protein>
<evidence type="ECO:0000313" key="4">
    <source>
        <dbReference type="Proteomes" id="UP000076268"/>
    </source>
</evidence>
<comment type="caution">
    <text evidence="3">The sequence shown here is derived from an EMBL/GenBank/DDBJ whole genome shotgun (WGS) entry which is preliminary data.</text>
</comment>
<feature type="domain" description="DUF438" evidence="2">
    <location>
        <begin position="16"/>
        <end position="80"/>
    </location>
</feature>
<dbReference type="InterPro" id="IPR012312">
    <property type="entry name" value="Hemerythrin-like"/>
</dbReference>
<dbReference type="Gene3D" id="1.20.120.520">
    <property type="entry name" value="nmb1532 protein domain like"/>
    <property type="match status" value="1"/>
</dbReference>
<dbReference type="Pfam" id="PF01814">
    <property type="entry name" value="Hemerythrin"/>
    <property type="match status" value="1"/>
</dbReference>
<dbReference type="AlphaFoldDB" id="A0A154BMW8"/>
<dbReference type="InterPro" id="IPR035965">
    <property type="entry name" value="PAS-like_dom_sf"/>
</dbReference>
<dbReference type="SUPFAM" id="SSF55785">
    <property type="entry name" value="PYP-like sensor domain (PAS domain)"/>
    <property type="match status" value="1"/>
</dbReference>
<dbReference type="STRING" id="1794912.AXX12_14065"/>
<organism evidence="3 4">
    <name type="scientific">Anaerosporomusa subterranea</name>
    <dbReference type="NCBI Taxonomy" id="1794912"/>
    <lineage>
        <taxon>Bacteria</taxon>
        <taxon>Bacillati</taxon>
        <taxon>Bacillota</taxon>
        <taxon>Negativicutes</taxon>
        <taxon>Acetonemataceae</taxon>
        <taxon>Anaerosporomusa</taxon>
    </lineage>
</organism>